<dbReference type="InterPro" id="IPR058636">
    <property type="entry name" value="Beta-barrel_YknX"/>
</dbReference>
<dbReference type="Gene3D" id="2.40.420.20">
    <property type="match status" value="1"/>
</dbReference>
<evidence type="ECO:0000256" key="2">
    <source>
        <dbReference type="ARBA" id="ARBA00023054"/>
    </source>
</evidence>
<feature type="domain" description="YknX-like beta-barrel" evidence="8">
    <location>
        <begin position="392"/>
        <end position="465"/>
    </location>
</feature>
<evidence type="ECO:0000256" key="1">
    <source>
        <dbReference type="ARBA" id="ARBA00004196"/>
    </source>
</evidence>
<dbReference type="SUPFAM" id="SSF111369">
    <property type="entry name" value="HlyD-like secretion proteins"/>
    <property type="match status" value="2"/>
</dbReference>
<keyword evidence="5" id="KW-0472">Membrane</keyword>
<dbReference type="Pfam" id="PF25990">
    <property type="entry name" value="Beta-barrel_YknX"/>
    <property type="match status" value="1"/>
</dbReference>
<keyword evidence="5" id="KW-0812">Transmembrane</keyword>
<evidence type="ECO:0000313" key="10">
    <source>
        <dbReference type="Proteomes" id="UP000183404"/>
    </source>
</evidence>
<comment type="subcellular location">
    <subcellularLocation>
        <location evidence="1">Cell envelope</location>
    </subcellularLocation>
</comment>
<proteinExistence type="predicted"/>
<dbReference type="Gene3D" id="1.10.287.470">
    <property type="entry name" value="Helix hairpin bin"/>
    <property type="match status" value="1"/>
</dbReference>
<feature type="coiled-coil region" evidence="3">
    <location>
        <begin position="291"/>
        <end position="325"/>
    </location>
</feature>
<dbReference type="RefSeq" id="WP_004400299.1">
    <property type="nucleotide sequence ID" value="NZ_FNBS01000086.1"/>
</dbReference>
<feature type="domain" description="CzcB-like barrel-sandwich hybrid" evidence="7">
    <location>
        <begin position="255"/>
        <end position="348"/>
    </location>
</feature>
<evidence type="ECO:0000256" key="4">
    <source>
        <dbReference type="SAM" id="MobiDB-lite"/>
    </source>
</evidence>
<dbReference type="EMBL" id="FNBS01000086">
    <property type="protein sequence ID" value="SDG53802.1"/>
    <property type="molecule type" value="Genomic_DNA"/>
</dbReference>
<keyword evidence="2 3" id="KW-0175">Coiled coil</keyword>
<dbReference type="AlphaFoldDB" id="A0A1G7V1V8"/>
<organism evidence="9 10">
    <name type="scientific">Thermoanaerobacter thermohydrosulfuricus</name>
    <name type="common">Clostridium thermohydrosulfuricum</name>
    <dbReference type="NCBI Taxonomy" id="1516"/>
    <lineage>
        <taxon>Bacteria</taxon>
        <taxon>Bacillati</taxon>
        <taxon>Bacillota</taxon>
        <taxon>Clostridia</taxon>
        <taxon>Thermoanaerobacterales</taxon>
        <taxon>Thermoanaerobacteraceae</taxon>
        <taxon>Thermoanaerobacter</taxon>
    </lineage>
</organism>
<evidence type="ECO:0000259" key="6">
    <source>
        <dbReference type="Pfam" id="PF25917"/>
    </source>
</evidence>
<dbReference type="CDD" id="cd06849">
    <property type="entry name" value="lipoyl_domain"/>
    <property type="match status" value="1"/>
</dbReference>
<evidence type="ECO:0000256" key="3">
    <source>
        <dbReference type="SAM" id="Coils"/>
    </source>
</evidence>
<sequence>MKRKYLYVIVAVLIIGIVTFYFVNRAKSSQSQQLSYVTVTRGNISMKVTGTGNLSGDVRAITLKGSGTVKKVHFKVGDTVKKGDLLYEIEDDDLNNQLEQAKINLNLAEQQLNQDTQNYNSSIANLNITSPSGGIIDSILVKEGQNVTPGTPVATIADYSHVTVKVPFNGVQIKNIKVGQKADIFLYDSFTTVTGTVEYVSEQPVPNNTVQYYYVTVGLDNPGALSDGMRVQVSIHTDNGIETALEDGTLTAKNTVNVTAQTSGTVDKIYISQGQSVKKGQLLIKLSSDNISNLQMQIENDKLKVMEAQNNYNQILQQINNLKIYSPIDGKIISQNINEGDILGTSVASTNISNTNSQSQQSSFVPVLDITQLSTYESQPETAVIANNDKYIINLSVDETDIKHIKVGQQAQITTDDLPDKTFTGTVSEVSQLPTIQNGVSSYNVIIEVDPSEGLMLGMSMNVSIIVAEKQDALILPIQAVQTNGNRKYVILYTDDLKNQNINSTNNSTNNGNFFRNNIRFVETGIYNDNFIEIVSGLQEGDKVLIPTLNSSTNANNRNPSAFGIMGGFRPEGNFNRNMTNQGGSYQGRSFNGTGQNNTSTGR</sequence>
<evidence type="ECO:0000259" key="7">
    <source>
        <dbReference type="Pfam" id="PF25973"/>
    </source>
</evidence>
<evidence type="ECO:0000256" key="5">
    <source>
        <dbReference type="SAM" id="Phobius"/>
    </source>
</evidence>
<gene>
    <name evidence="9" type="ORF">SAMN04244560_02520</name>
</gene>
<feature type="coiled-coil region" evidence="3">
    <location>
        <begin position="91"/>
        <end position="118"/>
    </location>
</feature>
<feature type="domain" description="Multidrug resistance protein MdtA-like barrel-sandwich hybrid" evidence="6">
    <location>
        <begin position="62"/>
        <end position="156"/>
    </location>
</feature>
<feature type="transmembrane region" description="Helical" evidence="5">
    <location>
        <begin position="5"/>
        <end position="23"/>
    </location>
</feature>
<reference evidence="9 10" key="1">
    <citation type="submission" date="2016-10" db="EMBL/GenBank/DDBJ databases">
        <authorList>
            <person name="de Groot N.N."/>
        </authorList>
    </citation>
    <scope>NUCLEOTIDE SEQUENCE [LARGE SCALE GENOMIC DNA]</scope>
    <source>
        <strain evidence="9 10">DSM 569</strain>
    </source>
</reference>
<dbReference type="Pfam" id="PF25973">
    <property type="entry name" value="BSH_CzcB"/>
    <property type="match status" value="1"/>
</dbReference>
<name>A0A1G7V1V8_THETY</name>
<dbReference type="PANTHER" id="PTHR32347">
    <property type="entry name" value="EFFLUX SYSTEM COMPONENT YKNX-RELATED"/>
    <property type="match status" value="1"/>
</dbReference>
<accession>A0A1G7V1V8</accession>
<dbReference type="Gene3D" id="2.40.50.100">
    <property type="match status" value="2"/>
</dbReference>
<dbReference type="InterPro" id="IPR058625">
    <property type="entry name" value="MdtA-like_BSH"/>
</dbReference>
<dbReference type="Pfam" id="PF25917">
    <property type="entry name" value="BSH_RND"/>
    <property type="match status" value="1"/>
</dbReference>
<evidence type="ECO:0000313" key="9">
    <source>
        <dbReference type="EMBL" id="SDG53802.1"/>
    </source>
</evidence>
<dbReference type="InterPro" id="IPR050465">
    <property type="entry name" value="UPF0194_transport"/>
</dbReference>
<dbReference type="Gene3D" id="2.40.30.170">
    <property type="match status" value="2"/>
</dbReference>
<dbReference type="Proteomes" id="UP000183404">
    <property type="component" value="Unassembled WGS sequence"/>
</dbReference>
<dbReference type="InterPro" id="IPR058647">
    <property type="entry name" value="BSH_CzcB-like"/>
</dbReference>
<keyword evidence="5" id="KW-1133">Transmembrane helix</keyword>
<dbReference type="GO" id="GO:0030313">
    <property type="term" value="C:cell envelope"/>
    <property type="evidence" value="ECO:0007669"/>
    <property type="project" value="UniProtKB-SubCell"/>
</dbReference>
<feature type="region of interest" description="Disordered" evidence="4">
    <location>
        <begin position="576"/>
        <end position="603"/>
    </location>
</feature>
<evidence type="ECO:0000259" key="8">
    <source>
        <dbReference type="Pfam" id="PF25990"/>
    </source>
</evidence>
<protein>
    <submittedName>
        <fullName evidence="9">HlyD family secretion protein</fullName>
    </submittedName>
</protein>